<dbReference type="GO" id="GO:0016829">
    <property type="term" value="F:lyase activity"/>
    <property type="evidence" value="ECO:0007669"/>
    <property type="project" value="UniProtKB-KW"/>
</dbReference>
<dbReference type="SUPFAM" id="SSF54637">
    <property type="entry name" value="Thioesterase/thiol ester dehydrase-isomerase"/>
    <property type="match status" value="1"/>
</dbReference>
<dbReference type="EMBL" id="FUWZ01000001">
    <property type="protein sequence ID" value="SJZ51269.1"/>
    <property type="molecule type" value="Genomic_DNA"/>
</dbReference>
<feature type="domain" description="ApeI dehydratase-like" evidence="1">
    <location>
        <begin position="14"/>
        <end position="94"/>
    </location>
</feature>
<name>A0A1T4L957_9BACT</name>
<reference evidence="3" key="1">
    <citation type="submission" date="2017-02" db="EMBL/GenBank/DDBJ databases">
        <authorList>
            <person name="Varghese N."/>
            <person name="Submissions S."/>
        </authorList>
    </citation>
    <scope>NUCLEOTIDE SEQUENCE [LARGE SCALE GENOMIC DNA]</scope>
    <source>
        <strain evidence="3">DSM 22224</strain>
    </source>
</reference>
<evidence type="ECO:0000313" key="2">
    <source>
        <dbReference type="EMBL" id="SJZ51269.1"/>
    </source>
</evidence>
<keyword evidence="3" id="KW-1185">Reference proteome</keyword>
<accession>A0A1T4L957</accession>
<gene>
    <name evidence="2" type="ORF">SAMN04488128_101543</name>
</gene>
<dbReference type="Proteomes" id="UP000190367">
    <property type="component" value="Unassembled WGS sequence"/>
</dbReference>
<dbReference type="InterPro" id="IPR029069">
    <property type="entry name" value="HotDog_dom_sf"/>
</dbReference>
<dbReference type="OrthoDB" id="9772788at2"/>
<organism evidence="2 3">
    <name type="scientific">Chitinophaga eiseniae</name>
    <dbReference type="NCBI Taxonomy" id="634771"/>
    <lineage>
        <taxon>Bacteria</taxon>
        <taxon>Pseudomonadati</taxon>
        <taxon>Bacteroidota</taxon>
        <taxon>Chitinophagia</taxon>
        <taxon>Chitinophagales</taxon>
        <taxon>Chitinophagaceae</taxon>
        <taxon>Chitinophaga</taxon>
    </lineage>
</organism>
<proteinExistence type="predicted"/>
<dbReference type="AlphaFoldDB" id="A0A1T4L957"/>
<dbReference type="Gene3D" id="3.10.129.10">
    <property type="entry name" value="Hotdog Thioesterase"/>
    <property type="match status" value="1"/>
</dbReference>
<evidence type="ECO:0000313" key="3">
    <source>
        <dbReference type="Proteomes" id="UP000190367"/>
    </source>
</evidence>
<protein>
    <submittedName>
        <fullName evidence="2">3-hydroxyacyl-[acyl-carrier-protein] dehydratase</fullName>
    </submittedName>
</protein>
<dbReference type="RefSeq" id="WP_078667223.1">
    <property type="nucleotide sequence ID" value="NZ_FUWZ01000001.1"/>
</dbReference>
<dbReference type="InterPro" id="IPR054545">
    <property type="entry name" value="ApeI-like"/>
</dbReference>
<sequence>MLKGNFYNITTIANEEGQVNLTLELNAAHPIFGGHFPEQPVVPGVCMMQIITETLQDAVQQKVLLQKAGLMKFLNMIDPVQQPQVDVTLTYKAEENGGWKVNATLKKEATTFMKFQGVFK</sequence>
<dbReference type="STRING" id="634771.SAMN04488128_101543"/>
<dbReference type="Pfam" id="PF22818">
    <property type="entry name" value="ApeI-like"/>
    <property type="match status" value="1"/>
</dbReference>
<evidence type="ECO:0000259" key="1">
    <source>
        <dbReference type="Pfam" id="PF22818"/>
    </source>
</evidence>